<evidence type="ECO:0000256" key="4">
    <source>
        <dbReference type="ARBA" id="ARBA00022759"/>
    </source>
</evidence>
<dbReference type="OrthoDB" id="913103at2759"/>
<evidence type="ECO:0000256" key="1">
    <source>
        <dbReference type="ARBA" id="ARBA00022679"/>
    </source>
</evidence>
<evidence type="ECO:0000313" key="9">
    <source>
        <dbReference type="RefSeq" id="XP_016690770.1"/>
    </source>
</evidence>
<sequence>MLDEIQYAPGLVAQEVSRCKRFNFGLNRDIKLYLVAQSIGVFDELVENARALDETLGQGPVRQASRVEIGMGGHAMLPLREHCNHRHLGECWRVTGACIACGSMEYYIKDCTDRVVMARDQSAAAIVVAIRAPARGRGHAKVMVVEVLVDSSATRSFILRDVAKELGISVETPRLGVTVRSLRSELLSNVFSALGAEKLVRKGYEAYLAYILNTDSSELRLDEIRAVCDFLDIFRKEKPCILLDREVEFGIEFYPGTVPVSIVPYRMAPKELKELKLHLQEFWLLSSFYRGFLCIAAPLTKLLWKNIAFEWTDERQRTFGKLKLFLTEAPILTQPEPGKEYVVFSDASYTGLELAAVVFALQIWHHYLYGERCVIYTDHTSLKYLLTQKELNLRQRHWIELLKDYDCVSEYHPGKEKVVADTLTNSRETTLDLMHRIHQVELGVLRDFRLNANGLKKDVADFVGRCLVSQRVKAEHQRPFGLLQPVNISEWKWSKSQWISFLDYH</sequence>
<dbReference type="SUPFAM" id="SSF56672">
    <property type="entry name" value="DNA/RNA polymerases"/>
    <property type="match status" value="1"/>
</dbReference>
<dbReference type="PaxDb" id="3635-A0A1U8JKF3"/>
<keyword evidence="1" id="KW-0808">Transferase</keyword>
<dbReference type="InterPro" id="IPR041373">
    <property type="entry name" value="RT_RNaseH"/>
</dbReference>
<dbReference type="KEGG" id="ghi:107907989"/>
<dbReference type="Pfam" id="PF17917">
    <property type="entry name" value="RT_RNaseH"/>
    <property type="match status" value="1"/>
</dbReference>
<dbReference type="InterPro" id="IPR043128">
    <property type="entry name" value="Rev_trsase/Diguanyl_cyclase"/>
</dbReference>
<name>A0A1U8JKF3_GOSHI</name>
<evidence type="ECO:0000256" key="5">
    <source>
        <dbReference type="ARBA" id="ARBA00022801"/>
    </source>
</evidence>
<feature type="domain" description="Reverse transcriptase RNase H-like" evidence="7">
    <location>
        <begin position="349"/>
        <end position="405"/>
    </location>
</feature>
<dbReference type="Proteomes" id="UP000818029">
    <property type="component" value="Chromosome D08"/>
</dbReference>
<evidence type="ECO:0000256" key="2">
    <source>
        <dbReference type="ARBA" id="ARBA00022695"/>
    </source>
</evidence>
<dbReference type="RefSeq" id="XP_016690770.1">
    <property type="nucleotide sequence ID" value="XM_016835281.1"/>
</dbReference>
<dbReference type="Gene3D" id="3.30.70.270">
    <property type="match status" value="1"/>
</dbReference>
<organism evidence="8 9">
    <name type="scientific">Gossypium hirsutum</name>
    <name type="common">Upland cotton</name>
    <name type="synonym">Gossypium mexicanum</name>
    <dbReference type="NCBI Taxonomy" id="3635"/>
    <lineage>
        <taxon>Eukaryota</taxon>
        <taxon>Viridiplantae</taxon>
        <taxon>Streptophyta</taxon>
        <taxon>Embryophyta</taxon>
        <taxon>Tracheophyta</taxon>
        <taxon>Spermatophyta</taxon>
        <taxon>Magnoliopsida</taxon>
        <taxon>eudicotyledons</taxon>
        <taxon>Gunneridae</taxon>
        <taxon>Pentapetalae</taxon>
        <taxon>rosids</taxon>
        <taxon>malvids</taxon>
        <taxon>Malvales</taxon>
        <taxon>Malvaceae</taxon>
        <taxon>Malvoideae</taxon>
        <taxon>Gossypium</taxon>
    </lineage>
</organism>
<keyword evidence="8" id="KW-1185">Reference proteome</keyword>
<evidence type="ECO:0000256" key="6">
    <source>
        <dbReference type="ARBA" id="ARBA00022918"/>
    </source>
</evidence>
<accession>A0A1U8JKF3</accession>
<protein>
    <recommendedName>
        <fullName evidence="7">Reverse transcriptase RNase H-like domain-containing protein</fullName>
    </recommendedName>
</protein>
<dbReference type="PANTHER" id="PTHR34072">
    <property type="entry name" value="ENZYMATIC POLYPROTEIN-RELATED"/>
    <property type="match status" value="1"/>
</dbReference>
<dbReference type="InterPro" id="IPR043502">
    <property type="entry name" value="DNA/RNA_pol_sf"/>
</dbReference>
<keyword evidence="5" id="KW-0378">Hydrolase</keyword>
<proteinExistence type="predicted"/>
<dbReference type="PANTHER" id="PTHR34072:SF52">
    <property type="entry name" value="RIBONUCLEASE H"/>
    <property type="match status" value="1"/>
</dbReference>
<dbReference type="GO" id="GO:0003964">
    <property type="term" value="F:RNA-directed DNA polymerase activity"/>
    <property type="evidence" value="ECO:0007669"/>
    <property type="project" value="UniProtKB-KW"/>
</dbReference>
<reference evidence="8" key="1">
    <citation type="journal article" date="2020" name="Nat. Genet.">
        <title>Genomic diversifications of five Gossypium allopolyploid species and their impact on cotton improvement.</title>
        <authorList>
            <person name="Chen Z.J."/>
            <person name="Sreedasyam A."/>
            <person name="Ando A."/>
            <person name="Song Q."/>
            <person name="De Santiago L.M."/>
            <person name="Hulse-Kemp A.M."/>
            <person name="Ding M."/>
            <person name="Ye W."/>
            <person name="Kirkbride R.C."/>
            <person name="Jenkins J."/>
            <person name="Plott C."/>
            <person name="Lovell J."/>
            <person name="Lin Y.M."/>
            <person name="Vaughn R."/>
            <person name="Liu B."/>
            <person name="Simpson S."/>
            <person name="Scheffler B.E."/>
            <person name="Wen L."/>
            <person name="Saski C.A."/>
            <person name="Grover C.E."/>
            <person name="Hu G."/>
            <person name="Conover J.L."/>
            <person name="Carlson J.W."/>
            <person name="Shu S."/>
            <person name="Boston L.B."/>
            <person name="Williams M."/>
            <person name="Peterson D.G."/>
            <person name="McGee K."/>
            <person name="Jones D.C."/>
            <person name="Wendel J.F."/>
            <person name="Stelly D.M."/>
            <person name="Grimwood J."/>
            <person name="Schmutz J."/>
        </authorList>
    </citation>
    <scope>NUCLEOTIDE SEQUENCE [LARGE SCALE GENOMIC DNA]</scope>
    <source>
        <strain evidence="8">cv. TM-1</strain>
    </source>
</reference>
<dbReference type="AlphaFoldDB" id="A0A1U8JKF3"/>
<gene>
    <name evidence="9" type="primary">LOC107907989</name>
</gene>
<dbReference type="CDD" id="cd09274">
    <property type="entry name" value="RNase_HI_RT_Ty3"/>
    <property type="match status" value="1"/>
</dbReference>
<keyword evidence="3" id="KW-0540">Nuclease</keyword>
<evidence type="ECO:0000256" key="3">
    <source>
        <dbReference type="ARBA" id="ARBA00022722"/>
    </source>
</evidence>
<dbReference type="STRING" id="3635.A0A1U8JKF3"/>
<evidence type="ECO:0000259" key="7">
    <source>
        <dbReference type="Pfam" id="PF17917"/>
    </source>
</evidence>
<dbReference type="GO" id="GO:0004519">
    <property type="term" value="F:endonuclease activity"/>
    <property type="evidence" value="ECO:0007669"/>
    <property type="project" value="UniProtKB-KW"/>
</dbReference>
<reference evidence="9" key="2">
    <citation type="submission" date="2025-08" db="UniProtKB">
        <authorList>
            <consortium name="RefSeq"/>
        </authorList>
    </citation>
    <scope>IDENTIFICATION</scope>
</reference>
<keyword evidence="4" id="KW-0255">Endonuclease</keyword>
<keyword evidence="2" id="KW-0548">Nucleotidyltransferase</keyword>
<evidence type="ECO:0000313" key="8">
    <source>
        <dbReference type="Proteomes" id="UP000818029"/>
    </source>
</evidence>
<dbReference type="GeneID" id="107907989"/>
<dbReference type="GO" id="GO:0016787">
    <property type="term" value="F:hydrolase activity"/>
    <property type="evidence" value="ECO:0007669"/>
    <property type="project" value="UniProtKB-KW"/>
</dbReference>
<keyword evidence="6" id="KW-0695">RNA-directed DNA polymerase</keyword>